<evidence type="ECO:0000313" key="3">
    <source>
        <dbReference type="EMBL" id="WNH53811.1"/>
    </source>
</evidence>
<proteinExistence type="inferred from homology"/>
<dbReference type="RefSeq" id="WP_311192941.1">
    <property type="nucleotide sequence ID" value="NZ_CP115541.1"/>
</dbReference>
<name>A0ABY9YSF3_9GAMM</name>
<dbReference type="InterPro" id="IPR000836">
    <property type="entry name" value="PRTase_dom"/>
</dbReference>
<comment type="similarity">
    <text evidence="1">Belongs to the ComF/GntX family.</text>
</comment>
<reference evidence="3 4" key="1">
    <citation type="submission" date="2022-12" db="EMBL/GenBank/DDBJ databases">
        <title>Two new species, Stenotrophomonas aracearum and Stenotrophomonas oahuensis, isolated from Anthurium (Araceae family) in Hawaii.</title>
        <authorList>
            <person name="Chunag S.C."/>
            <person name="Dobhal S."/>
            <person name="Alvarez A."/>
            <person name="Arif M."/>
        </authorList>
    </citation>
    <scope>NUCLEOTIDE SEQUENCE [LARGE SCALE GENOMIC DNA]</scope>
    <source>
        <strain evidence="3 4">A5586</strain>
    </source>
</reference>
<evidence type="ECO:0000259" key="2">
    <source>
        <dbReference type="Pfam" id="PF18912"/>
    </source>
</evidence>
<dbReference type="PANTHER" id="PTHR47505">
    <property type="entry name" value="DNA UTILIZATION PROTEIN YHGH"/>
    <property type="match status" value="1"/>
</dbReference>
<dbReference type="EMBL" id="CP115541">
    <property type="protein sequence ID" value="WNH53811.1"/>
    <property type="molecule type" value="Genomic_DNA"/>
</dbReference>
<evidence type="ECO:0000313" key="4">
    <source>
        <dbReference type="Proteomes" id="UP001302072"/>
    </source>
</evidence>
<keyword evidence="4" id="KW-1185">Reference proteome</keyword>
<dbReference type="PANTHER" id="PTHR47505:SF1">
    <property type="entry name" value="DNA UTILIZATION PROTEIN YHGH"/>
    <property type="match status" value="1"/>
</dbReference>
<sequence length="232" mass="25463">MFHALARALSWLALQALPLHCLVCSEPGADGLDLCRACHAALPWNDHACPVCALPLPENEPAVCCGACLIDPPLQAAAAATFVYAPPVDQLILRFKFHQDLAAGRLLSQLMLRRVPAFLTEPLLPMPLHRKRLRKRGYDQALELTRPLAREMCLPLWQGLVRQRATAAQSELGAEARQRNMRDAFAVRSAPPKALTLVDDVMTTGATLQAAVHSLHSHGLRRATLWVCARTP</sequence>
<dbReference type="InterPro" id="IPR029057">
    <property type="entry name" value="PRTase-like"/>
</dbReference>
<dbReference type="Pfam" id="PF18912">
    <property type="entry name" value="DZR_2"/>
    <property type="match status" value="1"/>
</dbReference>
<dbReference type="CDD" id="cd06223">
    <property type="entry name" value="PRTases_typeI"/>
    <property type="match status" value="1"/>
</dbReference>
<dbReference type="Proteomes" id="UP001302072">
    <property type="component" value="Chromosome"/>
</dbReference>
<protein>
    <submittedName>
        <fullName evidence="3">ComF family protein</fullName>
    </submittedName>
</protein>
<dbReference type="InterPro" id="IPR044005">
    <property type="entry name" value="DZR_2"/>
</dbReference>
<feature type="domain" description="Double zinc ribbon" evidence="2">
    <location>
        <begin position="17"/>
        <end position="69"/>
    </location>
</feature>
<organism evidence="3 4">
    <name type="scientific">Stenotrophomonas oahuensis</name>
    <dbReference type="NCBI Taxonomy" id="3003271"/>
    <lineage>
        <taxon>Bacteria</taxon>
        <taxon>Pseudomonadati</taxon>
        <taxon>Pseudomonadota</taxon>
        <taxon>Gammaproteobacteria</taxon>
        <taxon>Lysobacterales</taxon>
        <taxon>Lysobacteraceae</taxon>
        <taxon>Stenotrophomonas</taxon>
    </lineage>
</organism>
<evidence type="ECO:0000256" key="1">
    <source>
        <dbReference type="ARBA" id="ARBA00008007"/>
    </source>
</evidence>
<gene>
    <name evidence="3" type="ORF">PDM29_05895</name>
</gene>
<dbReference type="InterPro" id="IPR051910">
    <property type="entry name" value="ComF/GntX_DNA_util-trans"/>
</dbReference>
<dbReference type="Gene3D" id="3.40.50.2020">
    <property type="match status" value="1"/>
</dbReference>
<accession>A0ABY9YSF3</accession>
<dbReference type="SUPFAM" id="SSF53271">
    <property type="entry name" value="PRTase-like"/>
    <property type="match status" value="1"/>
</dbReference>